<keyword evidence="1" id="KW-0175">Coiled coil</keyword>
<evidence type="ECO:0000259" key="2">
    <source>
        <dbReference type="Pfam" id="PF08378"/>
    </source>
</evidence>
<dbReference type="InterPro" id="IPR011528">
    <property type="entry name" value="NERD"/>
</dbReference>
<sequence>MVYSFTASPFADAAQATQFAAVEAVLRAAADTDALLLGNLVLTDDTAPIDAVLVCPHSITLLVLVPRGGRLSIPALGYGSWQLNGLPLPGHEDFDNPYEQVAQQKGALQSWLSRRFGPEQANLQFLTSLVLFGAPVVSAPDVEVALSSATAGFQLLSDPAELPRRLGQLASPEIDLTTEDLAEWAAEWTAFAAQPSAPVTLPMDSATTTAAAADNASGFLGKQARAIWGWLGAADVPDDDLPYGYGTTDVAARNEEKQQLEQLRQQMQADLRQQLQALEAREAERERSIGQLRAELAQAPTVASEATALVSRLSAETRAKAALEAEMEASKAESAARNQELDGKIQQLNQLIDQLSARSVPVVSPTVAGPAAQGAPIIAPPVGIPSVTGPVLPAAPSIGAVVAAPPVARFIPSAPSHAAVPAAAAASSVATGTPWHFEWPPQLRQLGQRALLLPRAGLLAAGVGALALAVLLFARSGNDAPVPFQENGRWGYADASGKPVVAAQYAAANPFLAGQAVVAKDGAYGFVNEEGKEVVPLAYDALNPYAGGFARARVGDAYTFIDEKGQEFDHYYFNALDFAEGHAAVLDHRGWYYISGSAEPATAPLIFDEAYSFTDGLARVKLRDGYTYITSDYLTDSSSGSKPFGRYTLATDFADGKARVTQDGRSFTIDNDGDEVK</sequence>
<feature type="domain" description="NERD" evidence="2">
    <location>
        <begin position="22"/>
        <end position="132"/>
    </location>
</feature>
<comment type="caution">
    <text evidence="3">The sequence shown here is derived from an EMBL/GenBank/DDBJ whole genome shotgun (WGS) entry which is preliminary data.</text>
</comment>
<keyword evidence="4" id="KW-1185">Reference proteome</keyword>
<accession>A0ABQ1ZXM7</accession>
<dbReference type="PANTHER" id="PTHR37841:SF1">
    <property type="entry name" value="DUF3298 DOMAIN-CONTAINING PROTEIN"/>
    <property type="match status" value="1"/>
</dbReference>
<proteinExistence type="predicted"/>
<dbReference type="SUPFAM" id="SSF69360">
    <property type="entry name" value="Cell wall binding repeat"/>
    <property type="match status" value="1"/>
</dbReference>
<gene>
    <name evidence="3" type="ORF">GCM10011495_07510</name>
</gene>
<protein>
    <recommendedName>
        <fullName evidence="2">NERD domain-containing protein</fullName>
    </recommendedName>
</protein>
<dbReference type="Proteomes" id="UP000637774">
    <property type="component" value="Unassembled WGS sequence"/>
</dbReference>
<evidence type="ECO:0000313" key="4">
    <source>
        <dbReference type="Proteomes" id="UP000637774"/>
    </source>
</evidence>
<feature type="coiled-coil region" evidence="1">
    <location>
        <begin position="250"/>
        <end position="358"/>
    </location>
</feature>
<dbReference type="Pfam" id="PF14903">
    <property type="entry name" value="WG_beta_rep"/>
    <property type="match status" value="3"/>
</dbReference>
<dbReference type="PANTHER" id="PTHR37841">
    <property type="entry name" value="GLR2918 PROTEIN"/>
    <property type="match status" value="1"/>
</dbReference>
<dbReference type="EMBL" id="BMGY01000005">
    <property type="protein sequence ID" value="GGH81181.1"/>
    <property type="molecule type" value="Genomic_DNA"/>
</dbReference>
<name>A0ABQ1ZXM7_9BACT</name>
<evidence type="ECO:0000256" key="1">
    <source>
        <dbReference type="SAM" id="Coils"/>
    </source>
</evidence>
<organism evidence="3 4">
    <name type="scientific">Hymenobacter frigidus</name>
    <dbReference type="NCBI Taxonomy" id="1524095"/>
    <lineage>
        <taxon>Bacteria</taxon>
        <taxon>Pseudomonadati</taxon>
        <taxon>Bacteroidota</taxon>
        <taxon>Cytophagia</taxon>
        <taxon>Cytophagales</taxon>
        <taxon>Hymenobacteraceae</taxon>
        <taxon>Hymenobacter</taxon>
    </lineage>
</organism>
<dbReference type="RefSeq" id="WP_188560696.1">
    <property type="nucleotide sequence ID" value="NZ_BMGY01000005.1"/>
</dbReference>
<reference evidence="4" key="1">
    <citation type="journal article" date="2019" name="Int. J. Syst. Evol. Microbiol.">
        <title>The Global Catalogue of Microorganisms (GCM) 10K type strain sequencing project: providing services to taxonomists for standard genome sequencing and annotation.</title>
        <authorList>
            <consortium name="The Broad Institute Genomics Platform"/>
            <consortium name="The Broad Institute Genome Sequencing Center for Infectious Disease"/>
            <person name="Wu L."/>
            <person name="Ma J."/>
        </authorList>
    </citation>
    <scope>NUCLEOTIDE SEQUENCE [LARGE SCALE GENOMIC DNA]</scope>
    <source>
        <strain evidence="4">CGMCC 1.14966</strain>
    </source>
</reference>
<evidence type="ECO:0000313" key="3">
    <source>
        <dbReference type="EMBL" id="GGH81181.1"/>
    </source>
</evidence>
<dbReference type="Pfam" id="PF08378">
    <property type="entry name" value="NERD"/>
    <property type="match status" value="1"/>
</dbReference>
<dbReference type="InterPro" id="IPR032774">
    <property type="entry name" value="WG_beta_rep"/>
</dbReference>